<dbReference type="SUPFAM" id="SSF49599">
    <property type="entry name" value="TRAF domain-like"/>
    <property type="match status" value="1"/>
</dbReference>
<dbReference type="PANTHER" id="PTHR10131">
    <property type="entry name" value="TNF RECEPTOR ASSOCIATED FACTOR"/>
    <property type="match status" value="1"/>
</dbReference>
<dbReference type="InterPro" id="IPR001841">
    <property type="entry name" value="Znf_RING"/>
</dbReference>
<feature type="domain" description="RING-type" evidence="6">
    <location>
        <begin position="35"/>
        <end position="74"/>
    </location>
</feature>
<comment type="caution">
    <text evidence="7">The sequence shown here is derived from an EMBL/GenBank/DDBJ whole genome shotgun (WGS) entry which is preliminary data.</text>
</comment>
<dbReference type="InterPro" id="IPR013083">
    <property type="entry name" value="Znf_RING/FYVE/PHD"/>
</dbReference>
<dbReference type="AlphaFoldDB" id="A0A9J6D1H4"/>
<evidence type="ECO:0000313" key="7">
    <source>
        <dbReference type="EMBL" id="KAH7977078.1"/>
    </source>
</evidence>
<evidence type="ECO:0000256" key="5">
    <source>
        <dbReference type="SAM" id="MobiDB-lite"/>
    </source>
</evidence>
<reference evidence="7" key="2">
    <citation type="submission" date="2021-09" db="EMBL/GenBank/DDBJ databases">
        <authorList>
            <person name="Jia N."/>
            <person name="Wang J."/>
            <person name="Shi W."/>
            <person name="Du L."/>
            <person name="Sun Y."/>
            <person name="Zhan W."/>
            <person name="Jiang J."/>
            <person name="Wang Q."/>
            <person name="Zhang B."/>
            <person name="Ji P."/>
            <person name="Sakyi L.B."/>
            <person name="Cui X."/>
            <person name="Yuan T."/>
            <person name="Jiang B."/>
            <person name="Yang W."/>
            <person name="Lam T.T.-Y."/>
            <person name="Chang Q."/>
            <person name="Ding S."/>
            <person name="Wang X."/>
            <person name="Zhu J."/>
            <person name="Ruan X."/>
            <person name="Zhao L."/>
            <person name="Wei J."/>
            <person name="Que T."/>
            <person name="Du C."/>
            <person name="Cheng J."/>
            <person name="Dai P."/>
            <person name="Han X."/>
            <person name="Huang E."/>
            <person name="Gao Y."/>
            <person name="Liu J."/>
            <person name="Shao H."/>
            <person name="Ye R."/>
            <person name="Li L."/>
            <person name="Wei W."/>
            <person name="Wang X."/>
            <person name="Wang C."/>
            <person name="Huo Q."/>
            <person name="Li W."/>
            <person name="Guo W."/>
            <person name="Chen H."/>
            <person name="Chen S."/>
            <person name="Zhou L."/>
            <person name="Zhou L."/>
            <person name="Ni X."/>
            <person name="Tian J."/>
            <person name="Zhou Y."/>
            <person name="Sheng Y."/>
            <person name="Liu T."/>
            <person name="Pan Y."/>
            <person name="Xia L."/>
            <person name="Li J."/>
            <person name="Zhao F."/>
            <person name="Cao W."/>
        </authorList>
    </citation>
    <scope>NUCLEOTIDE SEQUENCE</scope>
    <source>
        <strain evidence="7">Rmic-2018</strain>
        <tissue evidence="7">Larvae</tissue>
    </source>
</reference>
<feature type="compositionally biased region" description="Polar residues" evidence="5">
    <location>
        <begin position="252"/>
        <end position="268"/>
    </location>
</feature>
<dbReference type="PANTHER" id="PTHR10131:SF138">
    <property type="entry name" value="RE66324P"/>
    <property type="match status" value="1"/>
</dbReference>
<evidence type="ECO:0000313" key="8">
    <source>
        <dbReference type="Proteomes" id="UP000821866"/>
    </source>
</evidence>
<dbReference type="GO" id="GO:0005164">
    <property type="term" value="F:tumor necrosis factor receptor binding"/>
    <property type="evidence" value="ECO:0007669"/>
    <property type="project" value="TreeGrafter"/>
</dbReference>
<gene>
    <name evidence="7" type="ORF">HPB51_027059</name>
</gene>
<dbReference type="PROSITE" id="PS50089">
    <property type="entry name" value="ZF_RING_2"/>
    <property type="match status" value="1"/>
</dbReference>
<reference evidence="7" key="1">
    <citation type="journal article" date="2020" name="Cell">
        <title>Large-Scale Comparative Analyses of Tick Genomes Elucidate Their Genetic Diversity and Vector Capacities.</title>
        <authorList>
            <consortium name="Tick Genome and Microbiome Consortium (TIGMIC)"/>
            <person name="Jia N."/>
            <person name="Wang J."/>
            <person name="Shi W."/>
            <person name="Du L."/>
            <person name="Sun Y."/>
            <person name="Zhan W."/>
            <person name="Jiang J.F."/>
            <person name="Wang Q."/>
            <person name="Zhang B."/>
            <person name="Ji P."/>
            <person name="Bell-Sakyi L."/>
            <person name="Cui X.M."/>
            <person name="Yuan T.T."/>
            <person name="Jiang B.G."/>
            <person name="Yang W.F."/>
            <person name="Lam T.T."/>
            <person name="Chang Q.C."/>
            <person name="Ding S.J."/>
            <person name="Wang X.J."/>
            <person name="Zhu J.G."/>
            <person name="Ruan X.D."/>
            <person name="Zhao L."/>
            <person name="Wei J.T."/>
            <person name="Ye R.Z."/>
            <person name="Que T.C."/>
            <person name="Du C.H."/>
            <person name="Zhou Y.H."/>
            <person name="Cheng J.X."/>
            <person name="Dai P.F."/>
            <person name="Guo W.B."/>
            <person name="Han X.H."/>
            <person name="Huang E.J."/>
            <person name="Li L.F."/>
            <person name="Wei W."/>
            <person name="Gao Y.C."/>
            <person name="Liu J.Z."/>
            <person name="Shao H.Z."/>
            <person name="Wang X."/>
            <person name="Wang C.C."/>
            <person name="Yang T.C."/>
            <person name="Huo Q.B."/>
            <person name="Li W."/>
            <person name="Chen H.Y."/>
            <person name="Chen S.E."/>
            <person name="Zhou L.G."/>
            <person name="Ni X.B."/>
            <person name="Tian J.H."/>
            <person name="Sheng Y."/>
            <person name="Liu T."/>
            <person name="Pan Y.S."/>
            <person name="Xia L.Y."/>
            <person name="Li J."/>
            <person name="Zhao F."/>
            <person name="Cao W.C."/>
        </authorList>
    </citation>
    <scope>NUCLEOTIDE SEQUENCE</scope>
    <source>
        <strain evidence="7">Rmic-2018</strain>
    </source>
</reference>
<feature type="coiled-coil region" evidence="4">
    <location>
        <begin position="171"/>
        <end position="221"/>
    </location>
</feature>
<evidence type="ECO:0000256" key="3">
    <source>
        <dbReference type="PROSITE-ProRule" id="PRU00175"/>
    </source>
</evidence>
<dbReference type="GO" id="GO:0043122">
    <property type="term" value="P:regulation of canonical NF-kappaB signal transduction"/>
    <property type="evidence" value="ECO:0007669"/>
    <property type="project" value="TreeGrafter"/>
</dbReference>
<feature type="compositionally biased region" description="Pro residues" evidence="5">
    <location>
        <begin position="356"/>
        <end position="369"/>
    </location>
</feature>
<dbReference type="EMBL" id="JABSTU010003062">
    <property type="protein sequence ID" value="KAH7977078.1"/>
    <property type="molecule type" value="Genomic_DNA"/>
</dbReference>
<dbReference type="VEuPathDB" id="VectorBase:LOC119184102"/>
<organism evidence="7 8">
    <name type="scientific">Rhipicephalus microplus</name>
    <name type="common">Cattle tick</name>
    <name type="synonym">Boophilus microplus</name>
    <dbReference type="NCBI Taxonomy" id="6941"/>
    <lineage>
        <taxon>Eukaryota</taxon>
        <taxon>Metazoa</taxon>
        <taxon>Ecdysozoa</taxon>
        <taxon>Arthropoda</taxon>
        <taxon>Chelicerata</taxon>
        <taxon>Arachnida</taxon>
        <taxon>Acari</taxon>
        <taxon>Parasitiformes</taxon>
        <taxon>Ixodida</taxon>
        <taxon>Ixodoidea</taxon>
        <taxon>Ixodidae</taxon>
        <taxon>Rhipicephalinae</taxon>
        <taxon>Rhipicephalus</taxon>
        <taxon>Boophilus</taxon>
    </lineage>
</organism>
<evidence type="ECO:0000259" key="6">
    <source>
        <dbReference type="PROSITE" id="PS50089"/>
    </source>
</evidence>
<keyword evidence="1 3" id="KW-0479">Metal-binding</keyword>
<keyword evidence="2" id="KW-0862">Zinc</keyword>
<evidence type="ECO:0000256" key="1">
    <source>
        <dbReference type="ARBA" id="ARBA00022771"/>
    </source>
</evidence>
<dbReference type="GO" id="GO:0009898">
    <property type="term" value="C:cytoplasmic side of plasma membrane"/>
    <property type="evidence" value="ECO:0007669"/>
    <property type="project" value="TreeGrafter"/>
</dbReference>
<sequence length="369" mass="40030">MPDSGRVHRFRDHAVAGVNWRATKFVDEVPSSRVCALCRMIPKRTVLLPCSHALCQPCHVASCQGASGRCPLDQKPFDGAECVTYDLPAKKAAAMKVRCWNEAHGCQFEGAVEDMLGHFEEDCAFQPVECLRCGEAVLHSDLPSHYVAGCSASVPPAGTVNPSPESTALLLQEVCATLEQLKALVKYANQEHILPVVQSQMNELAEQVRNQERRLAEMTREVGASVAQIVHEVGVSEGNIKAEIVQAAATISSTTSEDLPSRRNTPVESNTSSSSYSEMAVTTTRRVDYFTNLPPVVLANMRKASSSDYPQLMAEHIQCVRLYNSATGICCERRTDPAEVTTVAKDGDANTVPEAPLLPTPPGRSPAVW</sequence>
<feature type="region of interest" description="Disordered" evidence="5">
    <location>
        <begin position="348"/>
        <end position="369"/>
    </location>
</feature>
<dbReference type="GO" id="GO:0008270">
    <property type="term" value="F:zinc ion binding"/>
    <property type="evidence" value="ECO:0007669"/>
    <property type="project" value="UniProtKB-KW"/>
</dbReference>
<name>A0A9J6D1H4_RHIMP</name>
<feature type="region of interest" description="Disordered" evidence="5">
    <location>
        <begin position="252"/>
        <end position="278"/>
    </location>
</feature>
<protein>
    <recommendedName>
        <fullName evidence="6">RING-type domain-containing protein</fullName>
    </recommendedName>
</protein>
<evidence type="ECO:0000256" key="2">
    <source>
        <dbReference type="ARBA" id="ARBA00022833"/>
    </source>
</evidence>
<keyword evidence="8" id="KW-1185">Reference proteome</keyword>
<keyword evidence="1 3" id="KW-0863">Zinc-finger</keyword>
<evidence type="ECO:0000256" key="4">
    <source>
        <dbReference type="SAM" id="Coils"/>
    </source>
</evidence>
<dbReference type="Gene3D" id="3.30.40.10">
    <property type="entry name" value="Zinc/RING finger domain, C3HC4 (zinc finger)"/>
    <property type="match status" value="2"/>
</dbReference>
<dbReference type="Proteomes" id="UP000821866">
    <property type="component" value="Unassembled WGS sequence"/>
</dbReference>
<dbReference type="SUPFAM" id="SSF57850">
    <property type="entry name" value="RING/U-box"/>
    <property type="match status" value="1"/>
</dbReference>
<keyword evidence="4" id="KW-0175">Coiled coil</keyword>
<accession>A0A9J6D1H4</accession>
<proteinExistence type="predicted"/>